<evidence type="ECO:0000259" key="2">
    <source>
        <dbReference type="Pfam" id="PF22636"/>
    </source>
</evidence>
<reference evidence="3 4" key="1">
    <citation type="journal article" date="2019" name="Int. J. Syst. Evol. Microbiol.">
        <title>Clostridium fermenticellae sp. nov., isolated from the mud in a fermentation cellar for the production of the Chinese liquor, baijiu.</title>
        <authorList>
            <person name="Xu P.X."/>
            <person name="Chai L.J."/>
            <person name="Qiu T."/>
            <person name="Zhang X.J."/>
            <person name="Lu Z.M."/>
            <person name="Xiao C."/>
            <person name="Wang S.T."/>
            <person name="Shen C.H."/>
            <person name="Shi J.S."/>
            <person name="Xu Z.H."/>
        </authorList>
    </citation>
    <scope>NUCLEOTIDE SEQUENCE [LARGE SCALE GENOMIC DNA]</scope>
    <source>
        <strain evidence="3 4">JN500901</strain>
    </source>
</reference>
<dbReference type="PANTHER" id="PTHR36934:SF1">
    <property type="entry name" value="THIOESTERASE DOMAIN-CONTAINING PROTEIN"/>
    <property type="match status" value="1"/>
</dbReference>
<name>A0A386H1L1_9CLOT</name>
<sequence length="129" mass="14518">MELSNILEVGLTHTDNYIVENNDTADFIGNKDIIMLSTPSMIKFIEKACSNLVIDKLPKNCRVVGTKINVQHINPTSVNSEIKIKVKIAAINGRKILYNIEVFNETCKIGFGTYEQCVVNLERFLDKAK</sequence>
<dbReference type="InterPro" id="IPR025540">
    <property type="entry name" value="FlK"/>
</dbReference>
<dbReference type="RefSeq" id="WP_119970167.1">
    <property type="nucleotide sequence ID" value="NZ_CP032416.1"/>
</dbReference>
<dbReference type="EMBL" id="CP032416">
    <property type="protein sequence ID" value="AYD39458.1"/>
    <property type="molecule type" value="Genomic_DNA"/>
</dbReference>
<protein>
    <recommendedName>
        <fullName evidence="2">Fluoroacetyl-CoA-specific thioesterase-like domain-containing protein</fullName>
    </recommendedName>
</protein>
<dbReference type="Proteomes" id="UP000266301">
    <property type="component" value="Chromosome"/>
</dbReference>
<evidence type="ECO:0000313" key="3">
    <source>
        <dbReference type="EMBL" id="AYD39458.1"/>
    </source>
</evidence>
<dbReference type="PIRSF" id="PIRSF014972">
    <property type="entry name" value="FlK"/>
    <property type="match status" value="1"/>
</dbReference>
<dbReference type="OrthoDB" id="6902891at2"/>
<feature type="active site" evidence="1">
    <location>
        <position position="46"/>
    </location>
</feature>
<dbReference type="InterPro" id="IPR029069">
    <property type="entry name" value="HotDog_dom_sf"/>
</dbReference>
<accession>A0A386H1L1</accession>
<dbReference type="InterPro" id="IPR054485">
    <property type="entry name" value="FlK-like_dom"/>
</dbReference>
<dbReference type="KEGG" id="cfer:D4Z93_02450"/>
<gene>
    <name evidence="3" type="ORF">D4Z93_02450</name>
</gene>
<dbReference type="PANTHER" id="PTHR36934">
    <property type="entry name" value="BLR0278 PROTEIN"/>
    <property type="match status" value="1"/>
</dbReference>
<dbReference type="SUPFAM" id="SSF54637">
    <property type="entry name" value="Thioesterase/thiol ester dehydrase-isomerase"/>
    <property type="match status" value="1"/>
</dbReference>
<organism evidence="3 4">
    <name type="scientific">Clostridium fermenticellae</name>
    <dbReference type="NCBI Taxonomy" id="2068654"/>
    <lineage>
        <taxon>Bacteria</taxon>
        <taxon>Bacillati</taxon>
        <taxon>Bacillota</taxon>
        <taxon>Clostridia</taxon>
        <taxon>Eubacteriales</taxon>
        <taxon>Clostridiaceae</taxon>
        <taxon>Clostridium</taxon>
    </lineage>
</organism>
<dbReference type="Gene3D" id="3.10.129.10">
    <property type="entry name" value="Hotdog Thioesterase"/>
    <property type="match status" value="1"/>
</dbReference>
<evidence type="ECO:0000256" key="1">
    <source>
        <dbReference type="PIRSR" id="PIRSR014972-1"/>
    </source>
</evidence>
<keyword evidence="4" id="KW-1185">Reference proteome</keyword>
<dbReference type="AlphaFoldDB" id="A0A386H1L1"/>
<feature type="domain" description="Fluoroacetyl-CoA-specific thioesterase-like" evidence="2">
    <location>
        <begin position="19"/>
        <end position="121"/>
    </location>
</feature>
<proteinExistence type="predicted"/>
<feature type="active site" evidence="1">
    <location>
        <position position="38"/>
    </location>
</feature>
<feature type="active site" evidence="1">
    <location>
        <position position="72"/>
    </location>
</feature>
<dbReference type="Pfam" id="PF22636">
    <property type="entry name" value="FlK"/>
    <property type="match status" value="1"/>
</dbReference>
<evidence type="ECO:0000313" key="4">
    <source>
        <dbReference type="Proteomes" id="UP000266301"/>
    </source>
</evidence>